<dbReference type="EMBL" id="JAAXLJ010000003">
    <property type="protein sequence ID" value="NLR17697.1"/>
    <property type="molecule type" value="Genomic_DNA"/>
</dbReference>
<keyword evidence="3" id="KW-1185">Reference proteome</keyword>
<evidence type="ECO:0000256" key="1">
    <source>
        <dbReference type="SAM" id="MobiDB-lite"/>
    </source>
</evidence>
<evidence type="ECO:0000313" key="2">
    <source>
        <dbReference type="EMBL" id="NLR17697.1"/>
    </source>
</evidence>
<organism evidence="2 3">
    <name type="scientific">Secundilactobacillus angelensis</name>
    <dbReference type="NCBI Taxonomy" id="2722706"/>
    <lineage>
        <taxon>Bacteria</taxon>
        <taxon>Bacillati</taxon>
        <taxon>Bacillota</taxon>
        <taxon>Bacilli</taxon>
        <taxon>Lactobacillales</taxon>
        <taxon>Lactobacillaceae</taxon>
        <taxon>Secundilactobacillus</taxon>
    </lineage>
</organism>
<feature type="compositionally biased region" description="Low complexity" evidence="1">
    <location>
        <begin position="142"/>
        <end position="161"/>
    </location>
</feature>
<dbReference type="Proteomes" id="UP000763447">
    <property type="component" value="Unassembled WGS sequence"/>
</dbReference>
<reference evidence="2 3" key="1">
    <citation type="submission" date="2020-04" db="EMBL/GenBank/DDBJ databases">
        <title>A novel species of genus Lactobacillus that was isolated from fermented food Zha-chili.</title>
        <authorList>
            <person name="Zhang Z."/>
        </authorList>
    </citation>
    <scope>NUCLEOTIDE SEQUENCE [LARGE SCALE GENOMIC DNA]</scope>
    <source>
        <strain evidence="3">HBUAS51383</strain>
    </source>
</reference>
<comment type="caution">
    <text evidence="2">The sequence shown here is derived from an EMBL/GenBank/DDBJ whole genome shotgun (WGS) entry which is preliminary data.</text>
</comment>
<evidence type="ECO:0000313" key="3">
    <source>
        <dbReference type="Proteomes" id="UP000763447"/>
    </source>
</evidence>
<gene>
    <name evidence="2" type="ORF">HC026_02050</name>
</gene>
<feature type="region of interest" description="Disordered" evidence="1">
    <location>
        <begin position="140"/>
        <end position="161"/>
    </location>
</feature>
<accession>A0ABX1KUT5</accession>
<dbReference type="RefSeq" id="WP_168924322.1">
    <property type="nucleotide sequence ID" value="NZ_JAAXLJ010000003.1"/>
</dbReference>
<sequence length="161" mass="17178">MADTPAVTSPKYVQVDENNYVNVVKSTLTDSDDATKWIKLFIPSAFQTDFGKFFDKYQVDPNTKALIPRPGADNPSIDTVQQSLKDTNAELVAVKQANSDLGDKLTAANTTITDLQTKYKQDSDTTTEAILELSDQVLSAVPAGSSTTPASDTTTPAGGGK</sequence>
<protein>
    <submittedName>
        <fullName evidence="2">Uncharacterized protein</fullName>
    </submittedName>
</protein>
<name>A0ABX1KUT5_9LACO</name>
<proteinExistence type="predicted"/>